<evidence type="ECO:0000256" key="1">
    <source>
        <dbReference type="ARBA" id="ARBA00004123"/>
    </source>
</evidence>
<keyword evidence="5" id="KW-0812">Transmembrane</keyword>
<dbReference type="SMART" id="SM00538">
    <property type="entry name" value="POP4"/>
    <property type="match status" value="1"/>
</dbReference>
<dbReference type="InterPro" id="IPR016848">
    <property type="entry name" value="RNase_P/MRP_Rpp29-subunit"/>
</dbReference>
<comment type="subcellular location">
    <subcellularLocation>
        <location evidence="1">Nucleus</location>
    </subcellularLocation>
</comment>
<keyword evidence="5" id="KW-1133">Transmembrane helix</keyword>
<dbReference type="PANTHER" id="PTHR13348:SF0">
    <property type="entry name" value="RIBONUCLEASE P PROTEIN SUBUNIT P29"/>
    <property type="match status" value="1"/>
</dbReference>
<proteinExistence type="inferred from homology"/>
<evidence type="ECO:0000313" key="6">
    <source>
        <dbReference type="EMBL" id="KAK6779605.1"/>
    </source>
</evidence>
<keyword evidence="5" id="KW-0472">Membrane</keyword>
<evidence type="ECO:0000256" key="3">
    <source>
        <dbReference type="SAM" id="Coils"/>
    </source>
</evidence>
<organism evidence="6 7">
    <name type="scientific">Solanum bulbocastanum</name>
    <name type="common">Wild potato</name>
    <dbReference type="NCBI Taxonomy" id="147425"/>
    <lineage>
        <taxon>Eukaryota</taxon>
        <taxon>Viridiplantae</taxon>
        <taxon>Streptophyta</taxon>
        <taxon>Embryophyta</taxon>
        <taxon>Tracheophyta</taxon>
        <taxon>Spermatophyta</taxon>
        <taxon>Magnoliopsida</taxon>
        <taxon>eudicotyledons</taxon>
        <taxon>Gunneridae</taxon>
        <taxon>Pentapetalae</taxon>
        <taxon>asterids</taxon>
        <taxon>lamiids</taxon>
        <taxon>Solanales</taxon>
        <taxon>Solanaceae</taxon>
        <taxon>Solanoideae</taxon>
        <taxon>Solaneae</taxon>
        <taxon>Solanum</taxon>
    </lineage>
</organism>
<comment type="caution">
    <text evidence="6">The sequence shown here is derived from an EMBL/GenBank/DDBJ whole genome shotgun (WGS) entry which is preliminary data.</text>
</comment>
<feature type="region of interest" description="Disordered" evidence="4">
    <location>
        <begin position="54"/>
        <end position="74"/>
    </location>
</feature>
<dbReference type="InterPro" id="IPR023534">
    <property type="entry name" value="Rof/RNase_P-like"/>
</dbReference>
<keyword evidence="3" id="KW-0175">Coiled coil</keyword>
<dbReference type="SUPFAM" id="SSF101744">
    <property type="entry name" value="Rof/RNase P subunit-like"/>
    <property type="match status" value="1"/>
</dbReference>
<dbReference type="GO" id="GO:0033204">
    <property type="term" value="F:ribonuclease P RNA binding"/>
    <property type="evidence" value="ECO:0007669"/>
    <property type="project" value="InterPro"/>
</dbReference>
<dbReference type="PANTHER" id="PTHR13348">
    <property type="entry name" value="RIBONUCLEASE P SUBUNIT P29"/>
    <property type="match status" value="1"/>
</dbReference>
<sequence length="324" mass="36596">MAEQQKKRTMEALERRFAQAKAESHQQQHKNKRVAVATTKTIAENNIGVTSFQINNSSPSPLKSTTTSSAPSSKKGYISFSGHTSAQDVELNNPAYLQISHSVDDNLLKITTEISCKNMTANDILHDLLQHGDSAQKYMQGSKNVKVDNWILLDSVVQKSSIATGARSRALQRQSKRSKRHMSIKQHKKFGSFDLPQEYHNYDIFKPMHDRWKDYVTKLLKNIGLVFCFITFVMYCSCRKNQLSQCLLNADLHGALILVVQCKIAGLVGVRGIMIRETIETFGIITEDNKFQVVPKKLSVFMLQVDCWKVTLLGDKLISRNMTA</sequence>
<dbReference type="Gene3D" id="2.30.30.210">
    <property type="entry name" value="Ribonuclease P/MRP, subunit p29"/>
    <property type="match status" value="1"/>
</dbReference>
<dbReference type="GO" id="GO:0001682">
    <property type="term" value="P:tRNA 5'-leader removal"/>
    <property type="evidence" value="ECO:0007669"/>
    <property type="project" value="InterPro"/>
</dbReference>
<evidence type="ECO:0000256" key="4">
    <source>
        <dbReference type="SAM" id="MobiDB-lite"/>
    </source>
</evidence>
<keyword evidence="7" id="KW-1185">Reference proteome</keyword>
<dbReference type="GO" id="GO:0030677">
    <property type="term" value="C:ribonuclease P complex"/>
    <property type="evidence" value="ECO:0007669"/>
    <property type="project" value="InterPro"/>
</dbReference>
<evidence type="ECO:0000256" key="2">
    <source>
        <dbReference type="ARBA" id="ARBA00006181"/>
    </source>
</evidence>
<dbReference type="EMBL" id="JBANQN010000009">
    <property type="protein sequence ID" value="KAK6779605.1"/>
    <property type="molecule type" value="Genomic_DNA"/>
</dbReference>
<accession>A0AAN8Y4N6</accession>
<feature type="coiled-coil region" evidence="3">
    <location>
        <begin position="3"/>
        <end position="30"/>
    </location>
</feature>
<protein>
    <submittedName>
        <fullName evidence="6">Uncharacterized protein</fullName>
    </submittedName>
</protein>
<dbReference type="InterPro" id="IPR002730">
    <property type="entry name" value="Rpp29/RNP1"/>
</dbReference>
<dbReference type="GO" id="GO:0006364">
    <property type="term" value="P:rRNA processing"/>
    <property type="evidence" value="ECO:0007669"/>
    <property type="project" value="TreeGrafter"/>
</dbReference>
<comment type="similarity">
    <text evidence="2">Belongs to the eukaryotic/archaeal RNase P protein component 1 family.</text>
</comment>
<gene>
    <name evidence="6" type="ORF">RDI58_021789</name>
</gene>
<name>A0AAN8Y4N6_SOLBU</name>
<dbReference type="GO" id="GO:0005634">
    <property type="term" value="C:nucleus"/>
    <property type="evidence" value="ECO:0007669"/>
    <property type="project" value="UniProtKB-SubCell"/>
</dbReference>
<feature type="compositionally biased region" description="Low complexity" evidence="4">
    <location>
        <begin position="57"/>
        <end position="74"/>
    </location>
</feature>
<dbReference type="Pfam" id="PF01868">
    <property type="entry name" value="RNase_P-MRP_p29"/>
    <property type="match status" value="1"/>
</dbReference>
<dbReference type="AlphaFoldDB" id="A0AAN8Y4N6"/>
<dbReference type="Proteomes" id="UP001371456">
    <property type="component" value="Unassembled WGS sequence"/>
</dbReference>
<evidence type="ECO:0000313" key="7">
    <source>
        <dbReference type="Proteomes" id="UP001371456"/>
    </source>
</evidence>
<evidence type="ECO:0000256" key="5">
    <source>
        <dbReference type="SAM" id="Phobius"/>
    </source>
</evidence>
<dbReference type="GO" id="GO:0000172">
    <property type="term" value="C:ribonuclease MRP complex"/>
    <property type="evidence" value="ECO:0007669"/>
    <property type="project" value="InterPro"/>
</dbReference>
<feature type="transmembrane region" description="Helical" evidence="5">
    <location>
        <begin position="215"/>
        <end position="235"/>
    </location>
</feature>
<reference evidence="6 7" key="1">
    <citation type="submission" date="2024-02" db="EMBL/GenBank/DDBJ databases">
        <title>de novo genome assembly of Solanum bulbocastanum strain 11H21.</title>
        <authorList>
            <person name="Hosaka A.J."/>
        </authorList>
    </citation>
    <scope>NUCLEOTIDE SEQUENCE [LARGE SCALE GENOMIC DNA]</scope>
    <source>
        <tissue evidence="6">Young leaves</tissue>
    </source>
</reference>
<dbReference type="InterPro" id="IPR036980">
    <property type="entry name" value="RNase_P/MRP_Rpp29_sf"/>
</dbReference>